<dbReference type="Gene3D" id="3.40.50.620">
    <property type="entry name" value="HUPs"/>
    <property type="match status" value="1"/>
</dbReference>
<dbReference type="EMBL" id="BK032595">
    <property type="protein sequence ID" value="DAF50270.1"/>
    <property type="molecule type" value="Genomic_DNA"/>
</dbReference>
<protein>
    <submittedName>
        <fullName evidence="3">Phosphoadenosine-phosphosulfate reductase</fullName>
    </submittedName>
</protein>
<dbReference type="GO" id="GO:0003824">
    <property type="term" value="F:catalytic activity"/>
    <property type="evidence" value="ECO:0007669"/>
    <property type="project" value="InterPro"/>
</dbReference>
<dbReference type="PANTHER" id="PTHR43196:SF2">
    <property type="entry name" value="PHOSPHOADENOSINE PHOSPHOSULFATE REDUCTASE"/>
    <property type="match status" value="1"/>
</dbReference>
<accession>A0A8S5SH32</accession>
<organism evidence="3">
    <name type="scientific">Siphoviridae sp. ctBCr48</name>
    <dbReference type="NCBI Taxonomy" id="2827802"/>
    <lineage>
        <taxon>Viruses</taxon>
        <taxon>Duplodnaviria</taxon>
        <taxon>Heunggongvirae</taxon>
        <taxon>Uroviricota</taxon>
        <taxon>Caudoviricetes</taxon>
    </lineage>
</organism>
<dbReference type="PANTHER" id="PTHR43196">
    <property type="entry name" value="SULFATE ADENYLYLTRANSFERASE SUBUNIT 2"/>
    <property type="match status" value="1"/>
</dbReference>
<feature type="coiled-coil region" evidence="1">
    <location>
        <begin position="325"/>
        <end position="352"/>
    </location>
</feature>
<reference evidence="3" key="1">
    <citation type="journal article" date="2021" name="Proc. Natl. Acad. Sci. U.S.A.">
        <title>A Catalog of Tens of Thousands of Viruses from Human Metagenomes Reveals Hidden Associations with Chronic Diseases.</title>
        <authorList>
            <person name="Tisza M.J."/>
            <person name="Buck C.B."/>
        </authorList>
    </citation>
    <scope>NUCLEOTIDE SEQUENCE</scope>
    <source>
        <strain evidence="3">CtBCr48</strain>
    </source>
</reference>
<feature type="domain" description="Phosphoadenosine phosphosulphate reductase" evidence="2">
    <location>
        <begin position="37"/>
        <end position="82"/>
    </location>
</feature>
<sequence>MPTKEDLKELQSKSLEEKIQISTARIIEWYENWKGRVYVSFSGGKDSTVLLDLVRKIYPDVPAVFADTGLEYPEIREFVKGYDNVVWVKPKMTFSEVLTKYGYPIISKECSLKVQGARSKPNGYCAQAFDPNSPYNIKYKQIFSMERWKFLLEADFRIGENCCNAIKKAPIKLYEKQTGRLPYYGIMTEDSTCRRAKWLKEGCNAFKDKRPTSSPLSFWTEQDILKYLKEYNLPYCKIYGDIIEEKEKLKFTGVQRTGCMPCMYGCHREKEPNRFQQMAITHPSIYDYCMRGGNYDDAGMWIPDKGLGMAKVLDYINVKWWNDGDEEKRDEYRRIYHEKEEAEAQRKLIESEANE</sequence>
<dbReference type="InterPro" id="IPR002500">
    <property type="entry name" value="PAPS_reduct_dom"/>
</dbReference>
<evidence type="ECO:0000259" key="2">
    <source>
        <dbReference type="Pfam" id="PF01507"/>
    </source>
</evidence>
<dbReference type="InterPro" id="IPR014729">
    <property type="entry name" value="Rossmann-like_a/b/a_fold"/>
</dbReference>
<proteinExistence type="predicted"/>
<evidence type="ECO:0000256" key="1">
    <source>
        <dbReference type="SAM" id="Coils"/>
    </source>
</evidence>
<feature type="domain" description="Phosphoadenosine phosphosulphate reductase" evidence="2">
    <location>
        <begin position="155"/>
        <end position="262"/>
    </location>
</feature>
<dbReference type="Pfam" id="PF01507">
    <property type="entry name" value="PAPS_reduct"/>
    <property type="match status" value="2"/>
</dbReference>
<name>A0A8S5SH32_9CAUD</name>
<keyword evidence="1" id="KW-0175">Coiled coil</keyword>
<dbReference type="SUPFAM" id="SSF52402">
    <property type="entry name" value="Adenine nucleotide alpha hydrolases-like"/>
    <property type="match status" value="1"/>
</dbReference>
<evidence type="ECO:0000313" key="3">
    <source>
        <dbReference type="EMBL" id="DAF50270.1"/>
    </source>
</evidence>
<dbReference type="InterPro" id="IPR050128">
    <property type="entry name" value="Sulfate_adenylyltrnsfr_sub2"/>
</dbReference>